<name>X1VMT3_9ZZZZ</name>
<accession>X1VMT3</accession>
<protein>
    <submittedName>
        <fullName evidence="1">Uncharacterized protein</fullName>
    </submittedName>
</protein>
<gene>
    <name evidence="1" type="ORF">S12H4_58113</name>
</gene>
<comment type="caution">
    <text evidence="1">The sequence shown here is derived from an EMBL/GenBank/DDBJ whole genome shotgun (WGS) entry which is preliminary data.</text>
</comment>
<reference evidence="1" key="1">
    <citation type="journal article" date="2014" name="Front. Microbiol.">
        <title>High frequency of phylogenetically diverse reductive dehalogenase-homologous genes in deep subseafloor sedimentary metagenomes.</title>
        <authorList>
            <person name="Kawai M."/>
            <person name="Futagami T."/>
            <person name="Toyoda A."/>
            <person name="Takaki Y."/>
            <person name="Nishi S."/>
            <person name="Hori S."/>
            <person name="Arai W."/>
            <person name="Tsubouchi T."/>
            <person name="Morono Y."/>
            <person name="Uchiyama I."/>
            <person name="Ito T."/>
            <person name="Fujiyama A."/>
            <person name="Inagaki F."/>
            <person name="Takami H."/>
        </authorList>
    </citation>
    <scope>NUCLEOTIDE SEQUENCE</scope>
    <source>
        <strain evidence="1">Expedition CK06-06</strain>
    </source>
</reference>
<dbReference type="AlphaFoldDB" id="X1VMT3"/>
<dbReference type="EMBL" id="BARW01037695">
    <property type="protein sequence ID" value="GAJ17436.1"/>
    <property type="molecule type" value="Genomic_DNA"/>
</dbReference>
<sequence length="168" mass="19035">MLGLTGDKIDIVRMKTDQMGERFGAAGNAFDEAQKSIDKKIQSIITSLTNALFPVLEEAIELTEKAFPKQKVEFDLILPLPFGDLFFDKDKIPSLKLFRRELEEVKKELELISPHRNLMSQIIKPHLFQETKKTAGAFEEVGRTVKEINDEIAGFQKIIDEGNISVKT</sequence>
<proteinExistence type="predicted"/>
<organism evidence="1">
    <name type="scientific">marine sediment metagenome</name>
    <dbReference type="NCBI Taxonomy" id="412755"/>
    <lineage>
        <taxon>unclassified sequences</taxon>
        <taxon>metagenomes</taxon>
        <taxon>ecological metagenomes</taxon>
    </lineage>
</organism>
<evidence type="ECO:0000313" key="1">
    <source>
        <dbReference type="EMBL" id="GAJ17436.1"/>
    </source>
</evidence>
<feature type="non-terminal residue" evidence="1">
    <location>
        <position position="168"/>
    </location>
</feature>